<dbReference type="SMR" id="A2EY77"/>
<keyword evidence="3" id="KW-0732">Signal</keyword>
<evidence type="ECO:0000256" key="1">
    <source>
        <dbReference type="SAM" id="MobiDB-lite"/>
    </source>
</evidence>
<name>A2EY77_TRIV3</name>
<reference evidence="4" key="2">
    <citation type="journal article" date="2007" name="Science">
        <title>Draft genome sequence of the sexually transmitted pathogen Trichomonas vaginalis.</title>
        <authorList>
            <person name="Carlton J.M."/>
            <person name="Hirt R.P."/>
            <person name="Silva J.C."/>
            <person name="Delcher A.L."/>
            <person name="Schatz M."/>
            <person name="Zhao Q."/>
            <person name="Wortman J.R."/>
            <person name="Bidwell S.L."/>
            <person name="Alsmark U.C.M."/>
            <person name="Besteiro S."/>
            <person name="Sicheritz-Ponten T."/>
            <person name="Noel C.J."/>
            <person name="Dacks J.B."/>
            <person name="Foster P.G."/>
            <person name="Simillion C."/>
            <person name="Van de Peer Y."/>
            <person name="Miranda-Saavedra D."/>
            <person name="Barton G.J."/>
            <person name="Westrop G.D."/>
            <person name="Mueller S."/>
            <person name="Dessi D."/>
            <person name="Fiori P.L."/>
            <person name="Ren Q."/>
            <person name="Paulsen I."/>
            <person name="Zhang H."/>
            <person name="Bastida-Corcuera F.D."/>
            <person name="Simoes-Barbosa A."/>
            <person name="Brown M.T."/>
            <person name="Hayes R.D."/>
            <person name="Mukherjee M."/>
            <person name="Okumura C.Y."/>
            <person name="Schneider R."/>
            <person name="Smith A.J."/>
            <person name="Vanacova S."/>
            <person name="Villalvazo M."/>
            <person name="Haas B.J."/>
            <person name="Pertea M."/>
            <person name="Feldblyum T.V."/>
            <person name="Utterback T.R."/>
            <person name="Shu C.L."/>
            <person name="Osoegawa K."/>
            <person name="de Jong P.J."/>
            <person name="Hrdy I."/>
            <person name="Horvathova L."/>
            <person name="Zubacova Z."/>
            <person name="Dolezal P."/>
            <person name="Malik S.B."/>
            <person name="Logsdon J.M. Jr."/>
            <person name="Henze K."/>
            <person name="Gupta A."/>
            <person name="Wang C.C."/>
            <person name="Dunne R.L."/>
            <person name="Upcroft J.A."/>
            <person name="Upcroft P."/>
            <person name="White O."/>
            <person name="Salzberg S.L."/>
            <person name="Tang P."/>
            <person name="Chiu C.-H."/>
            <person name="Lee Y.-S."/>
            <person name="Embley T.M."/>
            <person name="Coombs G.H."/>
            <person name="Mottram J.C."/>
            <person name="Tachezy J."/>
            <person name="Fraser-Liggett C.M."/>
            <person name="Johnson P.J."/>
        </authorList>
    </citation>
    <scope>NUCLEOTIDE SEQUENCE [LARGE SCALE GENOMIC DNA]</scope>
    <source>
        <strain evidence="4">G3</strain>
    </source>
</reference>
<protein>
    <submittedName>
        <fullName evidence="4">Uncharacterized protein</fullName>
    </submittedName>
</protein>
<dbReference type="RefSeq" id="XP_001314665.1">
    <property type="nucleotide sequence ID" value="XM_001314634.1"/>
</dbReference>
<dbReference type="Proteomes" id="UP000001542">
    <property type="component" value="Unassembled WGS sequence"/>
</dbReference>
<feature type="compositionally biased region" description="Polar residues" evidence="1">
    <location>
        <begin position="374"/>
        <end position="394"/>
    </location>
</feature>
<keyword evidence="2" id="KW-0812">Transmembrane</keyword>
<dbReference type="VEuPathDB" id="TrichDB:TVAGG3_0868660"/>
<feature type="region of interest" description="Disordered" evidence="1">
    <location>
        <begin position="341"/>
        <end position="394"/>
    </location>
</feature>
<dbReference type="AlphaFoldDB" id="A2EY77"/>
<accession>A2EY77</accession>
<reference evidence="4" key="1">
    <citation type="submission" date="2006-10" db="EMBL/GenBank/DDBJ databases">
        <authorList>
            <person name="Amadeo P."/>
            <person name="Zhao Q."/>
            <person name="Wortman J."/>
            <person name="Fraser-Liggett C."/>
            <person name="Carlton J."/>
        </authorList>
    </citation>
    <scope>NUCLEOTIDE SEQUENCE</scope>
    <source>
        <strain evidence="4">G3</strain>
    </source>
</reference>
<feature type="transmembrane region" description="Helical" evidence="2">
    <location>
        <begin position="284"/>
        <end position="307"/>
    </location>
</feature>
<evidence type="ECO:0000256" key="3">
    <source>
        <dbReference type="SAM" id="SignalP"/>
    </source>
</evidence>
<evidence type="ECO:0000256" key="2">
    <source>
        <dbReference type="SAM" id="Phobius"/>
    </source>
</evidence>
<evidence type="ECO:0000313" key="4">
    <source>
        <dbReference type="EMBL" id="EAY02365.1"/>
    </source>
</evidence>
<organism evidence="4 5">
    <name type="scientific">Trichomonas vaginalis (strain ATCC PRA-98 / G3)</name>
    <dbReference type="NCBI Taxonomy" id="412133"/>
    <lineage>
        <taxon>Eukaryota</taxon>
        <taxon>Metamonada</taxon>
        <taxon>Parabasalia</taxon>
        <taxon>Trichomonadida</taxon>
        <taxon>Trichomonadidae</taxon>
        <taxon>Trichomonas</taxon>
    </lineage>
</organism>
<dbReference type="KEGG" id="tva:4760205"/>
<sequence length="394" mass="43789">MLSFHLFFFSASLIFEPDYSNSLPSDCSTARQYNDSKIELIAYKGKCIFTKPGFFFGDNLIIEIYWQENNSTGNFSHLGPSKNGCIVNVQATYIYAILLSPISQTVHIYPTQALSRTYKTYTGAVVTYNIYFSTKNITEYKINTSYDAGNEDPTFVYNNLLVLGNNVRITKSSSSSLNKDSKRSLLATIPFISANESGMSYIALGRLPLMVSRAGSYLFENVVDVTLEQIEGIPCVSGMIPYSPSIASLKDIDPSYQEPPDNNTVSKDPSSPKTPKPTPTHVNYILISAVCFAVAIVIVIVVLVIFIKRKRDKKIEEASQHSSDSSYYDYYSYDSENSSIPYTSGNPTSLDARKNPYLSDSKDVEPILSHSDINDQNMNSTSSKIDRTASQTNT</sequence>
<keyword evidence="5" id="KW-1185">Reference proteome</keyword>
<dbReference type="EMBL" id="DS113538">
    <property type="protein sequence ID" value="EAY02365.1"/>
    <property type="molecule type" value="Genomic_DNA"/>
</dbReference>
<keyword evidence="2" id="KW-0472">Membrane</keyword>
<evidence type="ECO:0000313" key="5">
    <source>
        <dbReference type="Proteomes" id="UP000001542"/>
    </source>
</evidence>
<keyword evidence="2" id="KW-1133">Transmembrane helix</keyword>
<feature type="signal peptide" evidence="3">
    <location>
        <begin position="1"/>
        <end position="22"/>
    </location>
</feature>
<proteinExistence type="predicted"/>
<dbReference type="VEuPathDB" id="TrichDB:TVAG_030380"/>
<feature type="chain" id="PRO_5002643564" evidence="3">
    <location>
        <begin position="23"/>
        <end position="394"/>
    </location>
</feature>
<feature type="region of interest" description="Disordered" evidence="1">
    <location>
        <begin position="251"/>
        <end position="277"/>
    </location>
</feature>
<dbReference type="InParanoid" id="A2EY77"/>
<gene>
    <name evidence="4" type="ORF">TVAG_030380</name>
</gene>